<keyword evidence="3" id="KW-1185">Reference proteome</keyword>
<proteinExistence type="predicted"/>
<dbReference type="InterPro" id="IPR036397">
    <property type="entry name" value="RNaseH_sf"/>
</dbReference>
<accession>A0A814FTT3</accession>
<dbReference type="GO" id="GO:0003676">
    <property type="term" value="F:nucleic acid binding"/>
    <property type="evidence" value="ECO:0007669"/>
    <property type="project" value="InterPro"/>
</dbReference>
<feature type="domain" description="Tc1-like transposase DDE" evidence="1">
    <location>
        <begin position="47"/>
        <end position="98"/>
    </location>
</feature>
<sequence>MHEKKIKLKIDLRFSEIISNLYRQILSDYLIPFGELKFDSDFKLHQDNDPKHSSVLCKSFLALNEINWIKSPPKSPDLNPIELLWNEMKTFVRKKMVFNESDVMLAVKKFESSITLEKCIN</sequence>
<organism evidence="2 3">
    <name type="scientific">Brachionus calyciflorus</name>
    <dbReference type="NCBI Taxonomy" id="104777"/>
    <lineage>
        <taxon>Eukaryota</taxon>
        <taxon>Metazoa</taxon>
        <taxon>Spiralia</taxon>
        <taxon>Gnathifera</taxon>
        <taxon>Rotifera</taxon>
        <taxon>Eurotatoria</taxon>
        <taxon>Monogononta</taxon>
        <taxon>Pseudotrocha</taxon>
        <taxon>Ploima</taxon>
        <taxon>Brachionidae</taxon>
        <taxon>Brachionus</taxon>
    </lineage>
</organism>
<reference evidence="2" key="1">
    <citation type="submission" date="2021-02" db="EMBL/GenBank/DDBJ databases">
        <authorList>
            <person name="Nowell W R."/>
        </authorList>
    </citation>
    <scope>NUCLEOTIDE SEQUENCE</scope>
    <source>
        <strain evidence="2">Ploen Becks lab</strain>
    </source>
</reference>
<dbReference type="OrthoDB" id="10006939at2759"/>
<dbReference type="AlphaFoldDB" id="A0A814FTT3"/>
<name>A0A814FTT3_9BILA</name>
<evidence type="ECO:0000313" key="2">
    <source>
        <dbReference type="EMBL" id="CAF0988238.1"/>
    </source>
</evidence>
<dbReference type="Proteomes" id="UP000663879">
    <property type="component" value="Unassembled WGS sequence"/>
</dbReference>
<dbReference type="InterPro" id="IPR038717">
    <property type="entry name" value="Tc1-like_DDE_dom"/>
</dbReference>
<gene>
    <name evidence="2" type="ORF">OXX778_LOCUS15781</name>
</gene>
<dbReference type="Pfam" id="PF13358">
    <property type="entry name" value="DDE_3"/>
    <property type="match status" value="1"/>
</dbReference>
<protein>
    <recommendedName>
        <fullName evidence="1">Tc1-like transposase DDE domain-containing protein</fullName>
    </recommendedName>
</protein>
<evidence type="ECO:0000259" key="1">
    <source>
        <dbReference type="Pfam" id="PF13358"/>
    </source>
</evidence>
<evidence type="ECO:0000313" key="3">
    <source>
        <dbReference type="Proteomes" id="UP000663879"/>
    </source>
</evidence>
<dbReference type="EMBL" id="CAJNOC010003563">
    <property type="protein sequence ID" value="CAF0988238.1"/>
    <property type="molecule type" value="Genomic_DNA"/>
</dbReference>
<dbReference type="Gene3D" id="3.30.420.10">
    <property type="entry name" value="Ribonuclease H-like superfamily/Ribonuclease H"/>
    <property type="match status" value="1"/>
</dbReference>
<comment type="caution">
    <text evidence="2">The sequence shown here is derived from an EMBL/GenBank/DDBJ whole genome shotgun (WGS) entry which is preliminary data.</text>
</comment>